<organism evidence="2 3">
    <name type="scientific">Leucocoprinus birnbaumii</name>
    <dbReference type="NCBI Taxonomy" id="56174"/>
    <lineage>
        <taxon>Eukaryota</taxon>
        <taxon>Fungi</taxon>
        <taxon>Dikarya</taxon>
        <taxon>Basidiomycota</taxon>
        <taxon>Agaricomycotina</taxon>
        <taxon>Agaricomycetes</taxon>
        <taxon>Agaricomycetidae</taxon>
        <taxon>Agaricales</taxon>
        <taxon>Agaricineae</taxon>
        <taxon>Agaricaceae</taxon>
        <taxon>Leucocoprinus</taxon>
    </lineage>
</organism>
<comment type="caution">
    <text evidence="2">The sequence shown here is derived from an EMBL/GenBank/DDBJ whole genome shotgun (WGS) entry which is preliminary data.</text>
</comment>
<evidence type="ECO:0000313" key="3">
    <source>
        <dbReference type="Proteomes" id="UP001213000"/>
    </source>
</evidence>
<sequence>MTPSASPVGKSPGKVASRNTNERLIRDYLCSRAGNPPTTEFTCGVHKPIAYTMCTSQTDGSLTGAGFWYAACYRCKKSSWLPSLLSGKALLDSDEQFRTLIAIRESLRPTPKTPSSGTPKLRSARRNTVAPYQMHRPASNASGGAGALSLSSSPDLHVQGLGTHGSQSSVSVESTFTCNILICSNSARTTLNLPCPLSGFFRLYDHKLVLGECGIEVLGTVERYDRSSDSWLRTLWNEDLHIGRDAALFLRYTSGPGVTAQNILTVYSCEIIQHRT</sequence>
<feature type="compositionally biased region" description="Low complexity" evidence="1">
    <location>
        <begin position="109"/>
        <end position="120"/>
    </location>
</feature>
<keyword evidence="3" id="KW-1185">Reference proteome</keyword>
<accession>A0AAD5VHQ4</accession>
<gene>
    <name evidence="2" type="ORF">NP233_g10725</name>
</gene>
<dbReference type="Proteomes" id="UP001213000">
    <property type="component" value="Unassembled WGS sequence"/>
</dbReference>
<dbReference type="EMBL" id="JANIEX010001141">
    <property type="protein sequence ID" value="KAJ3560605.1"/>
    <property type="molecule type" value="Genomic_DNA"/>
</dbReference>
<reference evidence="2" key="1">
    <citation type="submission" date="2022-07" db="EMBL/GenBank/DDBJ databases">
        <title>Genome Sequence of Leucocoprinus birnbaumii.</title>
        <authorList>
            <person name="Buettner E."/>
        </authorList>
    </citation>
    <scope>NUCLEOTIDE SEQUENCE</scope>
    <source>
        <strain evidence="2">VT141</strain>
    </source>
</reference>
<dbReference type="AlphaFoldDB" id="A0AAD5VHQ4"/>
<name>A0AAD5VHQ4_9AGAR</name>
<proteinExistence type="predicted"/>
<evidence type="ECO:0000256" key="1">
    <source>
        <dbReference type="SAM" id="MobiDB-lite"/>
    </source>
</evidence>
<feature type="region of interest" description="Disordered" evidence="1">
    <location>
        <begin position="108"/>
        <end position="128"/>
    </location>
</feature>
<protein>
    <submittedName>
        <fullName evidence="2">Uncharacterized protein</fullName>
    </submittedName>
</protein>
<evidence type="ECO:0000313" key="2">
    <source>
        <dbReference type="EMBL" id="KAJ3560605.1"/>
    </source>
</evidence>